<dbReference type="InterPro" id="IPR036390">
    <property type="entry name" value="WH_DNA-bd_sf"/>
</dbReference>
<dbReference type="Proteomes" id="UP001595896">
    <property type="component" value="Unassembled WGS sequence"/>
</dbReference>
<evidence type="ECO:0000256" key="2">
    <source>
        <dbReference type="ARBA" id="ARBA00022969"/>
    </source>
</evidence>
<evidence type="ECO:0000256" key="3">
    <source>
        <dbReference type="ARBA" id="ARBA00023015"/>
    </source>
</evidence>
<sequence>MEQDPNQSMKQSIMFSHKIAQLSKALWKSIEKDWQAWIKPFDLNINEHHILWIAYHLEGASISDIAKFGVMHVSTAFNFSKKLEERGLLTFSKRANDKRNTYVYLTEKGEELLKETFESYNPDTYSVYTGSLPIKQLYGKFPEFSELISIVKHVYGPDFIQIFEKSMLKFEEDFNEEDGRLVPAPKTRTRNSTDLLEELPGK</sequence>
<evidence type="ECO:0000256" key="4">
    <source>
        <dbReference type="ARBA" id="ARBA00023125"/>
    </source>
</evidence>
<keyword evidence="1 6" id="KW-0678">Repressor</keyword>
<evidence type="ECO:0000256" key="1">
    <source>
        <dbReference type="ARBA" id="ARBA00022491"/>
    </source>
</evidence>
<dbReference type="Gene3D" id="1.10.10.10">
    <property type="entry name" value="Winged helix-like DNA-binding domain superfamily/Winged helix DNA-binding domain"/>
    <property type="match status" value="1"/>
</dbReference>
<dbReference type="InterPro" id="IPR023488">
    <property type="entry name" value="HTH_tscrpt_reg_Hpr"/>
</dbReference>
<dbReference type="PANTHER" id="PTHR33164">
    <property type="entry name" value="TRANSCRIPTIONAL REGULATOR, MARR FAMILY"/>
    <property type="match status" value="1"/>
</dbReference>
<organism evidence="9 10">
    <name type="scientific">Bacillus daqingensis</name>
    <dbReference type="NCBI Taxonomy" id="872396"/>
    <lineage>
        <taxon>Bacteria</taxon>
        <taxon>Bacillati</taxon>
        <taxon>Bacillota</taxon>
        <taxon>Bacilli</taxon>
        <taxon>Bacillales</taxon>
        <taxon>Bacillaceae</taxon>
        <taxon>Bacillus</taxon>
    </lineage>
</organism>
<name>A0ABV9P2B0_9BACI</name>
<dbReference type="SMART" id="SM00347">
    <property type="entry name" value="HTH_MARR"/>
    <property type="match status" value="1"/>
</dbReference>
<feature type="domain" description="HTH marR-type" evidence="8">
    <location>
        <begin position="12"/>
        <end position="156"/>
    </location>
</feature>
<comment type="subunit">
    <text evidence="6">Homodimer.</text>
</comment>
<proteinExistence type="inferred from homology"/>
<dbReference type="InterPro" id="IPR000835">
    <property type="entry name" value="HTH_MarR-typ"/>
</dbReference>
<evidence type="ECO:0000259" key="8">
    <source>
        <dbReference type="PROSITE" id="PS50995"/>
    </source>
</evidence>
<dbReference type="PROSITE" id="PS01117">
    <property type="entry name" value="HTH_MARR_1"/>
    <property type="match status" value="1"/>
</dbReference>
<gene>
    <name evidence="6" type="primary">hpr</name>
    <name evidence="9" type="ORF">ACFO4L_16950</name>
</gene>
<dbReference type="EMBL" id="JBHSGK010000021">
    <property type="protein sequence ID" value="MFC4738262.1"/>
    <property type="molecule type" value="Genomic_DNA"/>
</dbReference>
<keyword evidence="3 6" id="KW-0805">Transcription regulation</keyword>
<evidence type="ECO:0000313" key="9">
    <source>
        <dbReference type="EMBL" id="MFC4738262.1"/>
    </source>
</evidence>
<dbReference type="NCBIfam" id="NF010349">
    <property type="entry name" value="PRK13777.1"/>
    <property type="match status" value="1"/>
</dbReference>
<evidence type="ECO:0000256" key="7">
    <source>
        <dbReference type="SAM" id="MobiDB-lite"/>
    </source>
</evidence>
<dbReference type="InterPro" id="IPR023187">
    <property type="entry name" value="Tscrpt_reg_MarR-type_CS"/>
</dbReference>
<dbReference type="InterPro" id="IPR036388">
    <property type="entry name" value="WH-like_DNA-bd_sf"/>
</dbReference>
<evidence type="ECO:0000313" key="10">
    <source>
        <dbReference type="Proteomes" id="UP001595896"/>
    </source>
</evidence>
<protein>
    <recommendedName>
        <fullName evidence="6">HTH-type transcriptional regulator Hpr</fullName>
    </recommendedName>
    <alternativeName>
        <fullName evidence="6">Protease production regulatory protein Hpr</fullName>
    </alternativeName>
</protein>
<dbReference type="HAMAP" id="MF_01911">
    <property type="entry name" value="HTH_type_Hpr"/>
    <property type="match status" value="1"/>
</dbReference>
<dbReference type="Pfam" id="PF01047">
    <property type="entry name" value="MarR"/>
    <property type="match status" value="1"/>
</dbReference>
<keyword evidence="5 6" id="KW-0804">Transcription</keyword>
<reference evidence="10" key="1">
    <citation type="journal article" date="2019" name="Int. J. Syst. Evol. Microbiol.">
        <title>The Global Catalogue of Microorganisms (GCM) 10K type strain sequencing project: providing services to taxonomists for standard genome sequencing and annotation.</title>
        <authorList>
            <consortium name="The Broad Institute Genomics Platform"/>
            <consortium name="The Broad Institute Genome Sequencing Center for Infectious Disease"/>
            <person name="Wu L."/>
            <person name="Ma J."/>
        </authorList>
    </citation>
    <scope>NUCLEOTIDE SEQUENCE [LARGE SCALE GENOMIC DNA]</scope>
    <source>
        <strain evidence="10">JCM 12165</strain>
    </source>
</reference>
<accession>A0ABV9P2B0</accession>
<evidence type="ECO:0000256" key="5">
    <source>
        <dbReference type="ARBA" id="ARBA00023163"/>
    </source>
</evidence>
<keyword evidence="10" id="KW-1185">Reference proteome</keyword>
<keyword evidence="4 6" id="KW-0238">DNA-binding</keyword>
<dbReference type="RefSeq" id="WP_377910958.1">
    <property type="nucleotide sequence ID" value="NZ_JBHSGK010000021.1"/>
</dbReference>
<dbReference type="InterPro" id="IPR039422">
    <property type="entry name" value="MarR/SlyA-like"/>
</dbReference>
<keyword evidence="2 6" id="KW-0749">Sporulation</keyword>
<evidence type="ECO:0000256" key="6">
    <source>
        <dbReference type="HAMAP-Rule" id="MF_01911"/>
    </source>
</evidence>
<comment type="function">
    <text evidence="6">Negative regulator of protease production and sporulation.</text>
</comment>
<dbReference type="PROSITE" id="PS50995">
    <property type="entry name" value="HTH_MARR_2"/>
    <property type="match status" value="1"/>
</dbReference>
<feature type="region of interest" description="Disordered" evidence="7">
    <location>
        <begin position="179"/>
        <end position="202"/>
    </location>
</feature>
<dbReference type="PANTHER" id="PTHR33164:SF58">
    <property type="entry name" value="DNA-BINDING TRANSCRIPTIONAL REPRESSOR SCOC"/>
    <property type="match status" value="1"/>
</dbReference>
<comment type="caution">
    <text evidence="9">The sequence shown here is derived from an EMBL/GenBank/DDBJ whole genome shotgun (WGS) entry which is preliminary data.</text>
</comment>
<dbReference type="SUPFAM" id="SSF46785">
    <property type="entry name" value="Winged helix' DNA-binding domain"/>
    <property type="match status" value="1"/>
</dbReference>